<dbReference type="AlphaFoldDB" id="A0A8J8K910"/>
<evidence type="ECO:0000313" key="2">
    <source>
        <dbReference type="Proteomes" id="UP000610746"/>
    </source>
</evidence>
<protein>
    <recommendedName>
        <fullName evidence="3">Lipoprotein</fullName>
    </recommendedName>
</protein>
<proteinExistence type="predicted"/>
<gene>
    <name evidence="1" type="ORF">HNQ03_002513</name>
</gene>
<comment type="caution">
    <text evidence="1">The sequence shown here is derived from an EMBL/GenBank/DDBJ whole genome shotgun (WGS) entry which is preliminary data.</text>
</comment>
<name>A0A8J8K910_9FLAO</name>
<accession>A0A8J8K910</accession>
<evidence type="ECO:0000313" key="1">
    <source>
        <dbReference type="EMBL" id="NRS93423.1"/>
    </source>
</evidence>
<sequence>MKYISVATFVFSILIILSSCKKPEKLSLDKDEIKTEITCTNSQCEGFYEGPEFINNDDIAHQFSNKMSAKVGEKLKELYQTKNYSKVDFEKIEMSTVGMGSGNVIYVLKIPFEKVESKCEAFTSFDHVGGWNHEPALEERKIQLKSTLMQGDSLNISILKTTPENLQEYWIQWRNKDLQQDCS</sequence>
<organism evidence="1 2">
    <name type="scientific">Frigoriflavimonas asaccharolytica</name>
    <dbReference type="NCBI Taxonomy" id="2735899"/>
    <lineage>
        <taxon>Bacteria</taxon>
        <taxon>Pseudomonadati</taxon>
        <taxon>Bacteroidota</taxon>
        <taxon>Flavobacteriia</taxon>
        <taxon>Flavobacteriales</taxon>
        <taxon>Weeksellaceae</taxon>
        <taxon>Frigoriflavimonas</taxon>
    </lineage>
</organism>
<evidence type="ECO:0008006" key="3">
    <source>
        <dbReference type="Google" id="ProtNLM"/>
    </source>
</evidence>
<dbReference type="PROSITE" id="PS51257">
    <property type="entry name" value="PROKAR_LIPOPROTEIN"/>
    <property type="match status" value="1"/>
</dbReference>
<reference evidence="1" key="1">
    <citation type="submission" date="2020-05" db="EMBL/GenBank/DDBJ databases">
        <title>Genomic Encyclopedia of Type Strains, Phase IV (KMG-V): Genome sequencing to study the core and pangenomes of soil and plant-associated prokaryotes.</title>
        <authorList>
            <person name="Whitman W."/>
        </authorList>
    </citation>
    <scope>NUCLEOTIDE SEQUENCE</scope>
    <source>
        <strain evidence="1">16F</strain>
    </source>
</reference>
<keyword evidence="2" id="KW-1185">Reference proteome</keyword>
<dbReference type="EMBL" id="JABSNO010000021">
    <property type="protein sequence ID" value="NRS93423.1"/>
    <property type="molecule type" value="Genomic_DNA"/>
</dbReference>
<dbReference type="RefSeq" id="WP_173779986.1">
    <property type="nucleotide sequence ID" value="NZ_JABSNO010000021.1"/>
</dbReference>
<dbReference type="Proteomes" id="UP000610746">
    <property type="component" value="Unassembled WGS sequence"/>
</dbReference>